<organism evidence="2 3">
    <name type="scientific">Streblomastix strix</name>
    <dbReference type="NCBI Taxonomy" id="222440"/>
    <lineage>
        <taxon>Eukaryota</taxon>
        <taxon>Metamonada</taxon>
        <taxon>Preaxostyla</taxon>
        <taxon>Oxymonadida</taxon>
        <taxon>Streblomastigidae</taxon>
        <taxon>Streblomastix</taxon>
    </lineage>
</organism>
<comment type="caution">
    <text evidence="2">The sequence shown here is derived from an EMBL/GenBank/DDBJ whole genome shotgun (WGS) entry which is preliminary data.</text>
</comment>
<dbReference type="EMBL" id="SNRW01021021">
    <property type="protein sequence ID" value="KAA6364950.1"/>
    <property type="molecule type" value="Genomic_DNA"/>
</dbReference>
<reference evidence="2 3" key="1">
    <citation type="submission" date="2019-03" db="EMBL/GenBank/DDBJ databases">
        <title>Single cell metagenomics reveals metabolic interactions within the superorganism composed of flagellate Streblomastix strix and complex community of Bacteroidetes bacteria on its surface.</title>
        <authorList>
            <person name="Treitli S.C."/>
            <person name="Kolisko M."/>
            <person name="Husnik F."/>
            <person name="Keeling P."/>
            <person name="Hampl V."/>
        </authorList>
    </citation>
    <scope>NUCLEOTIDE SEQUENCE [LARGE SCALE GENOMIC DNA]</scope>
    <source>
        <strain evidence="2">ST1C</strain>
    </source>
</reference>
<evidence type="ECO:0000313" key="2">
    <source>
        <dbReference type="EMBL" id="KAA6364950.1"/>
    </source>
</evidence>
<feature type="region of interest" description="Disordered" evidence="1">
    <location>
        <begin position="1"/>
        <end position="27"/>
    </location>
</feature>
<evidence type="ECO:0000256" key="1">
    <source>
        <dbReference type="SAM" id="MobiDB-lite"/>
    </source>
</evidence>
<feature type="non-terminal residue" evidence="2">
    <location>
        <position position="27"/>
    </location>
</feature>
<dbReference type="Proteomes" id="UP000324800">
    <property type="component" value="Unassembled WGS sequence"/>
</dbReference>
<protein>
    <submittedName>
        <fullName evidence="2">Uncharacterized protein</fullName>
    </submittedName>
</protein>
<proteinExistence type="predicted"/>
<dbReference type="AlphaFoldDB" id="A0A5J4U480"/>
<evidence type="ECO:0000313" key="3">
    <source>
        <dbReference type="Proteomes" id="UP000324800"/>
    </source>
</evidence>
<name>A0A5J4U480_9EUKA</name>
<gene>
    <name evidence="2" type="ORF">EZS28_039521</name>
</gene>
<accession>A0A5J4U480</accession>
<sequence>MDADTSDVQGTVGQLTGLQPSSGAQSP</sequence>